<reference evidence="1" key="1">
    <citation type="submission" date="2014-09" db="EMBL/GenBank/DDBJ databases">
        <authorList>
            <person name="Magalhaes I.L.F."/>
            <person name="Oliveira U."/>
            <person name="Santos F.R."/>
            <person name="Vidigal T.H.D.A."/>
            <person name="Brescovit A.D."/>
            <person name="Santos A.J."/>
        </authorList>
    </citation>
    <scope>NUCLEOTIDE SEQUENCE</scope>
    <source>
        <tissue evidence="1">Shoot tissue taken approximately 20 cm above the soil surface</tissue>
    </source>
</reference>
<reference evidence="1" key="2">
    <citation type="journal article" date="2015" name="Data Brief">
        <title>Shoot transcriptome of the giant reed, Arundo donax.</title>
        <authorList>
            <person name="Barrero R.A."/>
            <person name="Guerrero F.D."/>
            <person name="Moolhuijzen P."/>
            <person name="Goolsby J.A."/>
            <person name="Tidwell J."/>
            <person name="Bellgard S.E."/>
            <person name="Bellgard M.I."/>
        </authorList>
    </citation>
    <scope>NUCLEOTIDE SEQUENCE</scope>
    <source>
        <tissue evidence="1">Shoot tissue taken approximately 20 cm above the soil surface</tissue>
    </source>
</reference>
<evidence type="ECO:0000313" key="1">
    <source>
        <dbReference type="EMBL" id="JAD98253.1"/>
    </source>
</evidence>
<accession>A0A0A9EGW5</accession>
<organism evidence="1">
    <name type="scientific">Arundo donax</name>
    <name type="common">Giant reed</name>
    <name type="synonym">Donax arundinaceus</name>
    <dbReference type="NCBI Taxonomy" id="35708"/>
    <lineage>
        <taxon>Eukaryota</taxon>
        <taxon>Viridiplantae</taxon>
        <taxon>Streptophyta</taxon>
        <taxon>Embryophyta</taxon>
        <taxon>Tracheophyta</taxon>
        <taxon>Spermatophyta</taxon>
        <taxon>Magnoliopsida</taxon>
        <taxon>Liliopsida</taxon>
        <taxon>Poales</taxon>
        <taxon>Poaceae</taxon>
        <taxon>PACMAD clade</taxon>
        <taxon>Arundinoideae</taxon>
        <taxon>Arundineae</taxon>
        <taxon>Arundo</taxon>
    </lineage>
</organism>
<sequence length="95" mass="10679">MHRHYLIFSSHPQYIIDDRKWLIWLALPIPASKHCTSFWAIQIDPNLARVRPRRGRRERAEEGVPRLSSQAAAAVAAAGGLERGRRPESVGVLGS</sequence>
<proteinExistence type="predicted"/>
<protein>
    <submittedName>
        <fullName evidence="1">Uncharacterized protein</fullName>
    </submittedName>
</protein>
<dbReference type="AlphaFoldDB" id="A0A0A9EGW5"/>
<dbReference type="EMBL" id="GBRH01199642">
    <property type="protein sequence ID" value="JAD98253.1"/>
    <property type="molecule type" value="Transcribed_RNA"/>
</dbReference>
<name>A0A0A9EGW5_ARUDO</name>